<reference evidence="2 3" key="2">
    <citation type="journal article" date="2009" name="Appl. Environ. Microbiol.">
        <title>Rhizobium sp. strain NGR234 possesses a remarkable number of secretion systems.</title>
        <authorList>
            <person name="Schmeisser C."/>
            <person name="Liesegang H."/>
            <person name="Krysciak D."/>
            <person name="Bakkou N."/>
            <person name="Le Quere A."/>
            <person name="Wollherr A."/>
            <person name="Heinemeyer I."/>
            <person name="Morgenstern B."/>
            <person name="Pommerening-Roeser A."/>
            <person name="Flores M."/>
            <person name="Palacios R."/>
            <person name="Brenner S."/>
            <person name="Gottschalk G."/>
            <person name="Schmitz R.A."/>
            <person name="Broughton W.J."/>
            <person name="Perret X."/>
            <person name="Strittmatter A.W."/>
            <person name="Streit W.R."/>
        </authorList>
    </citation>
    <scope>NUCLEOTIDE SEQUENCE [LARGE SCALE GENOMIC DNA]</scope>
    <source>
        <strain evidence="3">NBRC 101917 / NGR234</strain>
    </source>
</reference>
<dbReference type="KEGG" id="rhi:NGR_b05270"/>
<proteinExistence type="predicted"/>
<dbReference type="Proteomes" id="UP000001054">
    <property type="component" value="Plasmid pNGR234b"/>
</dbReference>
<evidence type="ECO:0000313" key="2">
    <source>
        <dbReference type="EMBL" id="ACP21986.1"/>
    </source>
</evidence>
<reference evidence="3" key="1">
    <citation type="journal article" date="2004" name="J. Bacteriol.">
        <title>An evolutionary hot spot: the pNGR234b replicon of Rhizobium sp. strain NGR234.</title>
        <authorList>
            <person name="Streit W.R."/>
            <person name="Schmitz R.A."/>
            <person name="Perret X."/>
            <person name="Staehelin C."/>
            <person name="Deakin W.J."/>
            <person name="Raasch C."/>
            <person name="Liesegang H."/>
            <person name="Broughton W.J."/>
        </authorList>
    </citation>
    <scope>NUCLEOTIDE SEQUENCE [LARGE SCALE GENOMIC DNA]</scope>
    <source>
        <strain evidence="3">NBRC 101917 / NGR234</strain>
    </source>
</reference>
<dbReference type="InterPro" id="IPR003615">
    <property type="entry name" value="HNH_nuc"/>
</dbReference>
<evidence type="ECO:0000259" key="1">
    <source>
        <dbReference type="Pfam" id="PF13395"/>
    </source>
</evidence>
<protein>
    <recommendedName>
        <fullName evidence="1">HNH nuclease domain-containing protein</fullName>
    </recommendedName>
</protein>
<dbReference type="EMBL" id="CP000874">
    <property type="protein sequence ID" value="ACP21986.1"/>
    <property type="molecule type" value="Genomic_DNA"/>
</dbReference>
<name>C3KPH8_SINFN</name>
<keyword evidence="2" id="KW-0614">Plasmid</keyword>
<evidence type="ECO:0000313" key="3">
    <source>
        <dbReference type="Proteomes" id="UP000001054"/>
    </source>
</evidence>
<dbReference type="HOGENOM" id="CLU_1102122_0_0_5"/>
<keyword evidence="3" id="KW-1185">Reference proteome</keyword>
<dbReference type="Pfam" id="PF13395">
    <property type="entry name" value="HNH_4"/>
    <property type="match status" value="1"/>
</dbReference>
<dbReference type="AlphaFoldDB" id="C3KPH8"/>
<organism evidence="2 3">
    <name type="scientific">Sinorhizobium fredii (strain NBRC 101917 / NGR234)</name>
    <dbReference type="NCBI Taxonomy" id="394"/>
    <lineage>
        <taxon>Bacteria</taxon>
        <taxon>Pseudomonadati</taxon>
        <taxon>Pseudomonadota</taxon>
        <taxon>Alphaproteobacteria</taxon>
        <taxon>Hyphomicrobiales</taxon>
        <taxon>Rhizobiaceae</taxon>
        <taxon>Sinorhizobium/Ensifer group</taxon>
        <taxon>Sinorhizobium</taxon>
    </lineage>
</organism>
<accession>C3KPH8</accession>
<dbReference type="OrthoDB" id="7348755at2"/>
<gene>
    <name evidence="2" type="ordered locus">NGR_b05270</name>
</gene>
<sequence length="252" mass="28262">MLAHKVVGQDLRIGARFIGDRAAAVARALAEARRTIADMPANYTRFPNTEVRVFRAATSKAPRIRGDLTLDREVLTAYGSLTDPGHIWRTLQRLGPWIEPVLVHEWSRLVRAYGERMGRPVLHGEVEAALAWLDPARDTLLARSTAKRMLEQGRPVTCVWTGAQLGPGMLDIDHCLPWSVWPCGDLWNLLPASPRVNQHLKRDRLPSASALAAARESIIAWWDQAWLPDEGASAPVRTRNRSRATGRHRCFH</sequence>
<geneLocation type="plasmid" evidence="3">
    <name>sym pNGR234b</name>
</geneLocation>
<feature type="domain" description="HNH nuclease" evidence="1">
    <location>
        <begin position="158"/>
        <end position="206"/>
    </location>
</feature>